<evidence type="ECO:0000313" key="14">
    <source>
        <dbReference type="Proteomes" id="UP000241444"/>
    </source>
</evidence>
<dbReference type="Gene3D" id="2.40.50.100">
    <property type="match status" value="1"/>
</dbReference>
<comment type="similarity">
    <text evidence="2">Belongs to the membrane fusion protein (MFP) (TC 8.A.1) family.</text>
</comment>
<organism evidence="13 14">
    <name type="scientific">Phyllobacterium brassicacearum</name>
    <dbReference type="NCBI Taxonomy" id="314235"/>
    <lineage>
        <taxon>Bacteria</taxon>
        <taxon>Pseudomonadati</taxon>
        <taxon>Pseudomonadota</taxon>
        <taxon>Alphaproteobacteria</taxon>
        <taxon>Hyphomicrobiales</taxon>
        <taxon>Phyllobacteriaceae</taxon>
        <taxon>Phyllobacterium</taxon>
    </lineage>
</organism>
<keyword evidence="14" id="KW-1185">Reference proteome</keyword>
<dbReference type="PANTHER" id="PTHR30386:SF19">
    <property type="entry name" value="MULTIDRUG EXPORT PROTEIN EMRA-RELATED"/>
    <property type="match status" value="1"/>
</dbReference>
<keyword evidence="5" id="KW-0997">Cell inner membrane</keyword>
<keyword evidence="3" id="KW-0813">Transport</keyword>
<accession>A0A2P7B993</accession>
<feature type="transmembrane region" description="Helical" evidence="9">
    <location>
        <begin position="38"/>
        <end position="56"/>
    </location>
</feature>
<comment type="caution">
    <text evidence="13">The sequence shown here is derived from an EMBL/GenBank/DDBJ whole genome shotgun (WGS) entry which is preliminary data.</text>
</comment>
<evidence type="ECO:0000256" key="7">
    <source>
        <dbReference type="ARBA" id="ARBA00022989"/>
    </source>
</evidence>
<keyword evidence="4" id="KW-1003">Cell membrane</keyword>
<dbReference type="InterPro" id="IPR050739">
    <property type="entry name" value="MFP"/>
</dbReference>
<dbReference type="Proteomes" id="UP000241444">
    <property type="component" value="Unassembled WGS sequence"/>
</dbReference>
<dbReference type="FunFam" id="2.40.30.170:FF:000003">
    <property type="entry name" value="Multidrug resistance protein A"/>
    <property type="match status" value="1"/>
</dbReference>
<dbReference type="GO" id="GO:0005886">
    <property type="term" value="C:plasma membrane"/>
    <property type="evidence" value="ECO:0007669"/>
    <property type="project" value="UniProtKB-SubCell"/>
</dbReference>
<evidence type="ECO:0000256" key="6">
    <source>
        <dbReference type="ARBA" id="ARBA00022692"/>
    </source>
</evidence>
<evidence type="ECO:0000256" key="1">
    <source>
        <dbReference type="ARBA" id="ARBA00004377"/>
    </source>
</evidence>
<evidence type="ECO:0000256" key="5">
    <source>
        <dbReference type="ARBA" id="ARBA00022519"/>
    </source>
</evidence>
<evidence type="ECO:0000313" key="13">
    <source>
        <dbReference type="EMBL" id="PSH63028.1"/>
    </source>
</evidence>
<dbReference type="InterPro" id="IPR058625">
    <property type="entry name" value="MdtA-like_BSH"/>
</dbReference>
<evidence type="ECO:0000256" key="8">
    <source>
        <dbReference type="ARBA" id="ARBA00023136"/>
    </source>
</evidence>
<evidence type="ECO:0000256" key="3">
    <source>
        <dbReference type="ARBA" id="ARBA00022448"/>
    </source>
</evidence>
<dbReference type="Pfam" id="PF25917">
    <property type="entry name" value="BSH_RND"/>
    <property type="match status" value="1"/>
</dbReference>
<dbReference type="Gene3D" id="2.40.30.170">
    <property type="match status" value="1"/>
</dbReference>
<evidence type="ECO:0000256" key="2">
    <source>
        <dbReference type="ARBA" id="ARBA00009477"/>
    </source>
</evidence>
<dbReference type="AlphaFoldDB" id="A0A2P7B993"/>
<dbReference type="Pfam" id="PF25876">
    <property type="entry name" value="HH_MFP_RND"/>
    <property type="match status" value="1"/>
</dbReference>
<name>A0A2P7B993_9HYPH</name>
<dbReference type="SUPFAM" id="SSF111369">
    <property type="entry name" value="HlyD-like secretion proteins"/>
    <property type="match status" value="2"/>
</dbReference>
<dbReference type="InterPro" id="IPR058624">
    <property type="entry name" value="MdtA-like_HH"/>
</dbReference>
<reference evidence="14" key="1">
    <citation type="submission" date="2017-11" db="EMBL/GenBank/DDBJ databases">
        <authorList>
            <person name="Kuznetsova I."/>
            <person name="Sazanova A."/>
            <person name="Chirak E."/>
            <person name="Safronova V."/>
            <person name="Willems A."/>
        </authorList>
    </citation>
    <scope>NUCLEOTIDE SEQUENCE [LARGE SCALE GENOMIC DNA]</scope>
    <source>
        <strain evidence="14">STM 196</strain>
    </source>
</reference>
<comment type="subcellular location">
    <subcellularLocation>
        <location evidence="1">Cell inner membrane</location>
        <topology evidence="1">Single-pass membrane protein</topology>
    </subcellularLocation>
</comment>
<keyword evidence="6 9" id="KW-0812">Transmembrane</keyword>
<evidence type="ECO:0000259" key="10">
    <source>
        <dbReference type="Pfam" id="PF25876"/>
    </source>
</evidence>
<proteinExistence type="inferred from homology"/>
<feature type="domain" description="Multidrug resistance protein MdtA-like barrel-sandwich hybrid" evidence="11">
    <location>
        <begin position="76"/>
        <end position="290"/>
    </location>
</feature>
<evidence type="ECO:0000259" key="12">
    <source>
        <dbReference type="Pfam" id="PF25963"/>
    </source>
</evidence>
<dbReference type="GO" id="GO:1990961">
    <property type="term" value="P:xenobiotic detoxification by transmembrane export across the plasma membrane"/>
    <property type="evidence" value="ECO:0007669"/>
    <property type="project" value="UniProtKB-ARBA"/>
</dbReference>
<evidence type="ECO:0000256" key="4">
    <source>
        <dbReference type="ARBA" id="ARBA00022475"/>
    </source>
</evidence>
<feature type="domain" description="Multidrug resistance protein MdtA-like alpha-helical hairpin" evidence="10">
    <location>
        <begin position="151"/>
        <end position="211"/>
    </location>
</feature>
<feature type="domain" description="p-hydroxybenzoic acid efflux pump subunit AaeA-like beta-barrel" evidence="12">
    <location>
        <begin position="295"/>
        <end position="380"/>
    </location>
</feature>
<dbReference type="GO" id="GO:0046677">
    <property type="term" value="P:response to antibiotic"/>
    <property type="evidence" value="ECO:0007669"/>
    <property type="project" value="UniProtKB-ARBA"/>
</dbReference>
<dbReference type="PANTHER" id="PTHR30386">
    <property type="entry name" value="MEMBRANE FUSION SUBUNIT OF EMRAB-TOLC MULTIDRUG EFFLUX PUMP"/>
    <property type="match status" value="1"/>
</dbReference>
<protein>
    <submittedName>
        <fullName evidence="13">EmrA/EmrK family multidrug efflux transporter periplasmic adaptor subunit</fullName>
    </submittedName>
</protein>
<dbReference type="Gene3D" id="1.10.287.470">
    <property type="entry name" value="Helix hairpin bin"/>
    <property type="match status" value="2"/>
</dbReference>
<evidence type="ECO:0000256" key="9">
    <source>
        <dbReference type="SAM" id="Phobius"/>
    </source>
</evidence>
<dbReference type="GO" id="GO:0015721">
    <property type="term" value="P:bile acid and bile salt transport"/>
    <property type="evidence" value="ECO:0007669"/>
    <property type="project" value="UniProtKB-ARBA"/>
</dbReference>
<sequence>MELVKETATEENALISLRREDDIPVDHASPKRTRRKKLFLVFAVGLALAAATWWGWTTFIAADTEATENAYANVEVSQVTPLVSGPVKRVLVVNSQQVRSGDILVELDDTDLRLAVDQAEAALGRARRQVRQIEANDETLAGLEAARAADEATARADLARAEADLDKAHLDDGRAKTLTVKGVVPVHRLDDTGTVVRQSQAAIAQAKARIAASEAARTAAAGARRANQVLIEDASVETNPEVVAAQTKLDQAKVDLERAIIRAPVDGIVDQRRVAVGQRIQAGTPIMAVVPLQAMYVDANFKEVQLRRVKPGQPVHLVSDLYGSDVVYHGRVEGFAGGTGSAFAAIPAQNATGNWIKVVQRLPVRIRLDPKELQEHPLRVGLSMHATIDLSGAH</sequence>
<dbReference type="InterPro" id="IPR058634">
    <property type="entry name" value="AaeA-lik-b-barrel"/>
</dbReference>
<keyword evidence="8 9" id="KW-0472">Membrane</keyword>
<dbReference type="RefSeq" id="WP_106713658.1">
    <property type="nucleotide sequence ID" value="NZ_PGGO01000026.1"/>
</dbReference>
<dbReference type="EMBL" id="PGGO01000026">
    <property type="protein sequence ID" value="PSH63028.1"/>
    <property type="molecule type" value="Genomic_DNA"/>
</dbReference>
<dbReference type="Pfam" id="PF25963">
    <property type="entry name" value="Beta-barrel_AAEA"/>
    <property type="match status" value="1"/>
</dbReference>
<keyword evidence="7 9" id="KW-1133">Transmembrane helix</keyword>
<gene>
    <name evidence="13" type="ORF">CU102_24230</name>
</gene>
<dbReference type="OrthoDB" id="9811754at2"/>
<evidence type="ECO:0000259" key="11">
    <source>
        <dbReference type="Pfam" id="PF25917"/>
    </source>
</evidence>